<keyword evidence="6" id="KW-0411">Iron-sulfur</keyword>
<evidence type="ECO:0000313" key="9">
    <source>
        <dbReference type="Proteomes" id="UP000019109"/>
    </source>
</evidence>
<organism evidence="8 9">
    <name type="scientific">Acetivibrio straminisolvens JCM 21531</name>
    <dbReference type="NCBI Taxonomy" id="1294263"/>
    <lineage>
        <taxon>Bacteria</taxon>
        <taxon>Bacillati</taxon>
        <taxon>Bacillota</taxon>
        <taxon>Clostridia</taxon>
        <taxon>Eubacteriales</taxon>
        <taxon>Oscillospiraceae</taxon>
        <taxon>Acetivibrio</taxon>
    </lineage>
</organism>
<evidence type="ECO:0000256" key="1">
    <source>
        <dbReference type="ARBA" id="ARBA00001966"/>
    </source>
</evidence>
<reference evidence="8" key="1">
    <citation type="journal article" date="2014" name="Genome Announc.">
        <title>Draft Genome Sequence of Clostridium straminisolvens Strain JCM 21531T, Isolated from a Cellulose-Degrading Bacterial Community.</title>
        <authorList>
            <person name="Yuki M."/>
            <person name="Oshima K."/>
            <person name="Suda W."/>
            <person name="Sakamoto M."/>
            <person name="Kitamura K."/>
            <person name="Iida T."/>
            <person name="Hattori M."/>
            <person name="Ohkuma M."/>
        </authorList>
    </citation>
    <scope>NUCLEOTIDE SEQUENCE [LARGE SCALE GENOMIC DNA]</scope>
    <source>
        <strain evidence="8">JCM 21531</strain>
    </source>
</reference>
<dbReference type="InterPro" id="IPR058240">
    <property type="entry name" value="rSAM_sf"/>
</dbReference>
<dbReference type="AlphaFoldDB" id="W4V2D3"/>
<evidence type="ECO:0000256" key="3">
    <source>
        <dbReference type="ARBA" id="ARBA00022691"/>
    </source>
</evidence>
<dbReference type="STRING" id="1294263.JCM21531_216"/>
<dbReference type="InterPro" id="IPR010722">
    <property type="entry name" value="BATS_dom"/>
</dbReference>
<evidence type="ECO:0000256" key="6">
    <source>
        <dbReference type="ARBA" id="ARBA00023014"/>
    </source>
</evidence>
<keyword evidence="9" id="KW-1185">Reference proteome</keyword>
<comment type="cofactor">
    <cofactor evidence="1">
        <name>[4Fe-4S] cluster</name>
        <dbReference type="ChEBI" id="CHEBI:49883"/>
    </cofactor>
</comment>
<dbReference type="EMBL" id="BAVR01000002">
    <property type="protein sequence ID" value="GAE86884.1"/>
    <property type="molecule type" value="Genomic_DNA"/>
</dbReference>
<evidence type="ECO:0000256" key="2">
    <source>
        <dbReference type="ARBA" id="ARBA00022485"/>
    </source>
</evidence>
<dbReference type="SUPFAM" id="SSF102114">
    <property type="entry name" value="Radical SAM enzymes"/>
    <property type="match status" value="1"/>
</dbReference>
<dbReference type="PROSITE" id="PS51918">
    <property type="entry name" value="RADICAL_SAM"/>
    <property type="match status" value="1"/>
</dbReference>
<evidence type="ECO:0000259" key="7">
    <source>
        <dbReference type="PROSITE" id="PS51918"/>
    </source>
</evidence>
<keyword evidence="4" id="KW-0479">Metal-binding</keyword>
<dbReference type="SFLD" id="SFLDG01081">
    <property type="entry name" value="cleavage_of_the_Ca-Cb_bond_in"/>
    <property type="match status" value="1"/>
</dbReference>
<dbReference type="GO" id="GO:0005506">
    <property type="term" value="F:iron ion binding"/>
    <property type="evidence" value="ECO:0007669"/>
    <property type="project" value="InterPro"/>
</dbReference>
<protein>
    <submittedName>
        <fullName evidence="8">Thiazole biosynthesis protein ThiH</fullName>
    </submittedName>
</protein>
<dbReference type="RefSeq" id="WP_038286671.1">
    <property type="nucleotide sequence ID" value="NZ_BAVR01000002.1"/>
</dbReference>
<gene>
    <name evidence="8" type="ORF">JCM21531_216</name>
</gene>
<comment type="caution">
    <text evidence="8">The sequence shown here is derived from an EMBL/GenBank/DDBJ whole genome shotgun (WGS) entry which is preliminary data.</text>
</comment>
<dbReference type="InterPro" id="IPR007197">
    <property type="entry name" value="rSAM"/>
</dbReference>
<dbReference type="SMART" id="SM00876">
    <property type="entry name" value="BATS"/>
    <property type="match status" value="1"/>
</dbReference>
<dbReference type="OrthoDB" id="9801120at2"/>
<dbReference type="PANTHER" id="PTHR43583">
    <property type="entry name" value="2-IMINOACETATE SYNTHASE"/>
    <property type="match status" value="1"/>
</dbReference>
<keyword evidence="5" id="KW-0408">Iron</keyword>
<keyword evidence="3" id="KW-0949">S-adenosyl-L-methionine</keyword>
<dbReference type="GO" id="GO:0051539">
    <property type="term" value="F:4 iron, 4 sulfur cluster binding"/>
    <property type="evidence" value="ECO:0007669"/>
    <property type="project" value="UniProtKB-KW"/>
</dbReference>
<dbReference type="InterPro" id="IPR034428">
    <property type="entry name" value="ThiH/NoCL/HydG-like"/>
</dbReference>
<dbReference type="PANTHER" id="PTHR43583:SF1">
    <property type="entry name" value="2-IMINOACETATE SYNTHASE"/>
    <property type="match status" value="1"/>
</dbReference>
<name>W4V2D3_9FIRM</name>
<dbReference type="SFLD" id="SFLDF00301">
    <property type="entry name" value="2-iminoacetate_synthase_(ThiH)"/>
    <property type="match status" value="1"/>
</dbReference>
<dbReference type="InterPro" id="IPR013785">
    <property type="entry name" value="Aldolase_TIM"/>
</dbReference>
<dbReference type="CDD" id="cd01335">
    <property type="entry name" value="Radical_SAM"/>
    <property type="match status" value="1"/>
</dbReference>
<accession>W4V2D3</accession>
<dbReference type="Pfam" id="PF06968">
    <property type="entry name" value="BATS"/>
    <property type="match status" value="1"/>
</dbReference>
<evidence type="ECO:0000256" key="4">
    <source>
        <dbReference type="ARBA" id="ARBA00022723"/>
    </source>
</evidence>
<dbReference type="GO" id="GO:0009228">
    <property type="term" value="P:thiamine biosynthetic process"/>
    <property type="evidence" value="ECO:0007669"/>
    <property type="project" value="InterPro"/>
</dbReference>
<feature type="domain" description="Radical SAM core" evidence="7">
    <location>
        <begin position="68"/>
        <end position="292"/>
    </location>
</feature>
<proteinExistence type="predicted"/>
<dbReference type="Gene3D" id="3.20.20.70">
    <property type="entry name" value="Aldolase class I"/>
    <property type="match status" value="1"/>
</dbReference>
<keyword evidence="2" id="KW-0004">4Fe-4S</keyword>
<dbReference type="SFLD" id="SFLDS00029">
    <property type="entry name" value="Radical_SAM"/>
    <property type="match status" value="1"/>
</dbReference>
<dbReference type="SFLD" id="SFLDG01060">
    <property type="entry name" value="BATS_domain_containing"/>
    <property type="match status" value="1"/>
</dbReference>
<dbReference type="Proteomes" id="UP000019109">
    <property type="component" value="Unassembled WGS sequence"/>
</dbReference>
<dbReference type="InterPro" id="IPR012726">
    <property type="entry name" value="ThiH"/>
</dbReference>
<dbReference type="Pfam" id="PF04055">
    <property type="entry name" value="Radical_SAM"/>
    <property type="match status" value="1"/>
</dbReference>
<dbReference type="GO" id="GO:0003824">
    <property type="term" value="F:catalytic activity"/>
    <property type="evidence" value="ECO:0007669"/>
    <property type="project" value="InterPro"/>
</dbReference>
<sequence>MSFYERYLEYKNFDFEGFLEKVTDRDIINIINKDRRLTELDFLMLLSNKAVKYLELLAQKANKLTLQNFGKVIFLYTPMYLANYCVNQCVYCGFNITNNIKRKKLSLEEVEREAQAISSTGLRHILILTGESRKESPVEYIKDCVKILRKYFRSISIEVYPLYENEYAELVEKGVDGITIYQEVYNEEKYKALHLKGPKRNYLYRLDAPERACRASMRNVNIGALLGLYDWRREAFYTGLHADYLQNKYTDVEISISLPRIRPHCGSFMPDCKVEDRELVQIMIAHRLFMPRAGITISTRESEKLRNNLIGLGVTKMSAASSTQVGGHTLDDKSDGQFDINDRRGVEEMKQLIYSKGYQPVFKDWQAI</sequence>
<evidence type="ECO:0000256" key="5">
    <source>
        <dbReference type="ARBA" id="ARBA00023004"/>
    </source>
</evidence>
<evidence type="ECO:0000313" key="8">
    <source>
        <dbReference type="EMBL" id="GAE86884.1"/>
    </source>
</evidence>
<dbReference type="NCBIfam" id="TIGR02351">
    <property type="entry name" value="thiH"/>
    <property type="match status" value="1"/>
</dbReference>